<dbReference type="PANTHER" id="PTHR31658">
    <property type="entry name" value="CONSERVED OLIGOMERIC GOLGI COMPLEX SUBUNIT 1"/>
    <property type="match status" value="1"/>
</dbReference>
<name>A0A1X2H707_SYNRA</name>
<evidence type="ECO:0000256" key="7">
    <source>
        <dbReference type="ARBA" id="ARBA00023136"/>
    </source>
</evidence>
<evidence type="ECO:0000256" key="2">
    <source>
        <dbReference type="ARBA" id="ARBA00006653"/>
    </source>
</evidence>
<reference evidence="8 9" key="1">
    <citation type="submission" date="2016-07" db="EMBL/GenBank/DDBJ databases">
        <title>Pervasive Adenine N6-methylation of Active Genes in Fungi.</title>
        <authorList>
            <consortium name="DOE Joint Genome Institute"/>
            <person name="Mondo S.J."/>
            <person name="Dannebaum R.O."/>
            <person name="Kuo R.C."/>
            <person name="Labutti K."/>
            <person name="Haridas S."/>
            <person name="Kuo A."/>
            <person name="Salamov A."/>
            <person name="Ahrendt S.R."/>
            <person name="Lipzen A."/>
            <person name="Sullivan W."/>
            <person name="Andreopoulos W.B."/>
            <person name="Clum A."/>
            <person name="Lindquist E."/>
            <person name="Daum C."/>
            <person name="Ramamoorthy G.K."/>
            <person name="Gryganskyi A."/>
            <person name="Culley D."/>
            <person name="Magnuson J.K."/>
            <person name="James T.Y."/>
            <person name="O'Malley M.A."/>
            <person name="Stajich J.E."/>
            <person name="Spatafora J.W."/>
            <person name="Visel A."/>
            <person name="Grigoriev I.V."/>
        </authorList>
    </citation>
    <scope>NUCLEOTIDE SEQUENCE [LARGE SCALE GENOMIC DNA]</scope>
    <source>
        <strain evidence="8 9">NRRL 2496</strain>
    </source>
</reference>
<comment type="similarity">
    <text evidence="2">Belongs to the COG1 family.</text>
</comment>
<evidence type="ECO:0000256" key="6">
    <source>
        <dbReference type="ARBA" id="ARBA00023034"/>
    </source>
</evidence>
<evidence type="ECO:0000256" key="3">
    <source>
        <dbReference type="ARBA" id="ARBA00020978"/>
    </source>
</evidence>
<dbReference type="GO" id="GO:0000139">
    <property type="term" value="C:Golgi membrane"/>
    <property type="evidence" value="ECO:0007669"/>
    <property type="project" value="UniProtKB-SubCell"/>
</dbReference>
<keyword evidence="5" id="KW-0653">Protein transport</keyword>
<evidence type="ECO:0000256" key="4">
    <source>
        <dbReference type="ARBA" id="ARBA00022448"/>
    </source>
</evidence>
<keyword evidence="6" id="KW-0333">Golgi apparatus</keyword>
<evidence type="ECO:0000256" key="5">
    <source>
        <dbReference type="ARBA" id="ARBA00022927"/>
    </source>
</evidence>
<keyword evidence="9" id="KW-1185">Reference proteome</keyword>
<organism evidence="8 9">
    <name type="scientific">Syncephalastrum racemosum</name>
    <name type="common">Filamentous fungus</name>
    <dbReference type="NCBI Taxonomy" id="13706"/>
    <lineage>
        <taxon>Eukaryota</taxon>
        <taxon>Fungi</taxon>
        <taxon>Fungi incertae sedis</taxon>
        <taxon>Mucoromycota</taxon>
        <taxon>Mucoromycotina</taxon>
        <taxon>Mucoromycetes</taxon>
        <taxon>Mucorales</taxon>
        <taxon>Syncephalastraceae</taxon>
        <taxon>Syncephalastrum</taxon>
    </lineage>
</organism>
<keyword evidence="7" id="KW-0472">Membrane</keyword>
<sequence>MNKNARAVQDKLERMQHACDVGAIRQRAATAVQRGDDATDEKKHQRTLYVLAALVKALADVPEQIWRALESHHYLHAGRLYTLASVVHDHLEQETDEDIQLDVR</sequence>
<dbReference type="PANTHER" id="PTHR31658:SF0">
    <property type="entry name" value="CONSERVED OLIGOMERIC GOLGI COMPLEX SUBUNIT 1"/>
    <property type="match status" value="1"/>
</dbReference>
<dbReference type="OrthoDB" id="46189at2759"/>
<accession>A0A1X2H707</accession>
<evidence type="ECO:0000313" key="9">
    <source>
        <dbReference type="Proteomes" id="UP000242180"/>
    </source>
</evidence>
<comment type="subcellular location">
    <subcellularLocation>
        <location evidence="1">Golgi apparatus membrane</location>
        <topology evidence="1">Peripheral membrane protein</topology>
    </subcellularLocation>
</comment>
<dbReference type="InterPro" id="IPR033370">
    <property type="entry name" value="COG1"/>
</dbReference>
<dbReference type="InParanoid" id="A0A1X2H707"/>
<dbReference type="Proteomes" id="UP000242180">
    <property type="component" value="Unassembled WGS sequence"/>
</dbReference>
<protein>
    <recommendedName>
        <fullName evidence="3">Conserved oligomeric Golgi complex subunit 1</fullName>
    </recommendedName>
</protein>
<proteinExistence type="inferred from homology"/>
<dbReference type="GO" id="GO:0006891">
    <property type="term" value="P:intra-Golgi vesicle-mediated transport"/>
    <property type="evidence" value="ECO:0007669"/>
    <property type="project" value="InterPro"/>
</dbReference>
<dbReference type="GO" id="GO:0017119">
    <property type="term" value="C:Golgi transport complex"/>
    <property type="evidence" value="ECO:0007669"/>
    <property type="project" value="InterPro"/>
</dbReference>
<dbReference type="AlphaFoldDB" id="A0A1X2H707"/>
<dbReference type="EMBL" id="MCGN01000008">
    <property type="protein sequence ID" value="ORY94231.1"/>
    <property type="molecule type" value="Genomic_DNA"/>
</dbReference>
<keyword evidence="4" id="KW-0813">Transport</keyword>
<dbReference type="STRING" id="13706.A0A1X2H707"/>
<dbReference type="GO" id="GO:0015031">
    <property type="term" value="P:protein transport"/>
    <property type="evidence" value="ECO:0007669"/>
    <property type="project" value="UniProtKB-KW"/>
</dbReference>
<evidence type="ECO:0000256" key="1">
    <source>
        <dbReference type="ARBA" id="ARBA00004395"/>
    </source>
</evidence>
<gene>
    <name evidence="8" type="ORF">BCR43DRAFT_359566</name>
</gene>
<evidence type="ECO:0000313" key="8">
    <source>
        <dbReference type="EMBL" id="ORY94231.1"/>
    </source>
</evidence>
<comment type="caution">
    <text evidence="8">The sequence shown here is derived from an EMBL/GenBank/DDBJ whole genome shotgun (WGS) entry which is preliminary data.</text>
</comment>